<gene>
    <name evidence="2" type="ORF">DWU98_04405</name>
</gene>
<name>A0A370X584_9GAMM</name>
<dbReference type="EMBL" id="QRBE01000002">
    <property type="protein sequence ID" value="RDS83583.1"/>
    <property type="molecule type" value="Genomic_DNA"/>
</dbReference>
<evidence type="ECO:0000256" key="1">
    <source>
        <dbReference type="SAM" id="Phobius"/>
    </source>
</evidence>
<evidence type="ECO:0000313" key="2">
    <source>
        <dbReference type="EMBL" id="RDS83583.1"/>
    </source>
</evidence>
<accession>A0A370X584</accession>
<keyword evidence="1" id="KW-0472">Membrane</keyword>
<keyword evidence="1" id="KW-0812">Transmembrane</keyword>
<dbReference type="AlphaFoldDB" id="A0A370X584"/>
<evidence type="ECO:0000313" key="3">
    <source>
        <dbReference type="Proteomes" id="UP000254258"/>
    </source>
</evidence>
<feature type="transmembrane region" description="Helical" evidence="1">
    <location>
        <begin position="12"/>
        <end position="29"/>
    </location>
</feature>
<proteinExistence type="predicted"/>
<comment type="caution">
    <text evidence="2">The sequence shown here is derived from an EMBL/GenBank/DDBJ whole genome shotgun (WGS) entry which is preliminary data.</text>
</comment>
<protein>
    <submittedName>
        <fullName evidence="2">Uncharacterized protein</fullName>
    </submittedName>
</protein>
<keyword evidence="1" id="KW-1133">Transmembrane helix</keyword>
<reference evidence="2 3" key="1">
    <citation type="submission" date="2018-07" db="EMBL/GenBank/DDBJ databases">
        <title>Dyella monticola sp. nov. and Dyella psychrodurans sp. nov. isolated from monsoon evergreen broad-leaved forest soil of Dinghu Mountain, China.</title>
        <authorList>
            <person name="Gao Z."/>
            <person name="Qiu L."/>
        </authorList>
    </citation>
    <scope>NUCLEOTIDE SEQUENCE [LARGE SCALE GENOMIC DNA]</scope>
    <source>
        <strain evidence="2 3">4G-K06</strain>
    </source>
</reference>
<keyword evidence="3" id="KW-1185">Reference proteome</keyword>
<sequence length="100" mass="10381">MKSDDDVGPAQWAWAAIMAMTSLVAFVKQASVAGWFGGCGCLLYAVALTCCPVAGFRTVARPIHEPSLRRRISPKVAAMALGLGLALMAVSVIAFLSGPS</sequence>
<feature type="transmembrane region" description="Helical" evidence="1">
    <location>
        <begin position="76"/>
        <end position="96"/>
    </location>
</feature>
<feature type="transmembrane region" description="Helical" evidence="1">
    <location>
        <begin position="35"/>
        <end position="56"/>
    </location>
</feature>
<organism evidence="2 3">
    <name type="scientific">Dyella monticola</name>
    <dbReference type="NCBI Taxonomy" id="1927958"/>
    <lineage>
        <taxon>Bacteria</taxon>
        <taxon>Pseudomonadati</taxon>
        <taxon>Pseudomonadota</taxon>
        <taxon>Gammaproteobacteria</taxon>
        <taxon>Lysobacterales</taxon>
        <taxon>Rhodanobacteraceae</taxon>
        <taxon>Dyella</taxon>
    </lineage>
</organism>
<dbReference type="Proteomes" id="UP000254258">
    <property type="component" value="Unassembled WGS sequence"/>
</dbReference>